<evidence type="ECO:0000256" key="1">
    <source>
        <dbReference type="SAM" id="MobiDB-lite"/>
    </source>
</evidence>
<protein>
    <submittedName>
        <fullName evidence="2">Uncharacterized protein</fullName>
    </submittedName>
</protein>
<proteinExistence type="predicted"/>
<comment type="caution">
    <text evidence="2">The sequence shown here is derived from an EMBL/GenBank/DDBJ whole genome shotgun (WGS) entry which is preliminary data.</text>
</comment>
<sequence length="81" mass="8765">MTRPEKDGPPIPIETTATATHRNRPPADPEETVRAAAQEKTFVWPRKVLSNCSGSGSPDYAFSRVLVRAAACDEGEVLTDP</sequence>
<reference evidence="2" key="1">
    <citation type="journal article" date="2022" name="bioRxiv">
        <title>Sequencing and chromosome-scale assembly of the giantPleurodeles waltlgenome.</title>
        <authorList>
            <person name="Brown T."/>
            <person name="Elewa A."/>
            <person name="Iarovenko S."/>
            <person name="Subramanian E."/>
            <person name="Araus A.J."/>
            <person name="Petzold A."/>
            <person name="Susuki M."/>
            <person name="Suzuki K.-i.T."/>
            <person name="Hayashi T."/>
            <person name="Toyoda A."/>
            <person name="Oliveira C."/>
            <person name="Osipova E."/>
            <person name="Leigh N.D."/>
            <person name="Simon A."/>
            <person name="Yun M.H."/>
        </authorList>
    </citation>
    <scope>NUCLEOTIDE SEQUENCE</scope>
    <source>
        <strain evidence="2">20211129_DDA</strain>
        <tissue evidence="2">Liver</tissue>
    </source>
</reference>
<evidence type="ECO:0000313" key="3">
    <source>
        <dbReference type="Proteomes" id="UP001066276"/>
    </source>
</evidence>
<dbReference type="AlphaFoldDB" id="A0AAV7KT94"/>
<keyword evidence="3" id="KW-1185">Reference proteome</keyword>
<gene>
    <name evidence="2" type="ORF">NDU88_001574</name>
</gene>
<feature type="region of interest" description="Disordered" evidence="1">
    <location>
        <begin position="1"/>
        <end position="34"/>
    </location>
</feature>
<name>A0AAV7KT94_PLEWA</name>
<dbReference type="EMBL" id="JANPWB010000016">
    <property type="protein sequence ID" value="KAJ1081392.1"/>
    <property type="molecule type" value="Genomic_DNA"/>
</dbReference>
<accession>A0AAV7KT94</accession>
<evidence type="ECO:0000313" key="2">
    <source>
        <dbReference type="EMBL" id="KAJ1081392.1"/>
    </source>
</evidence>
<organism evidence="2 3">
    <name type="scientific">Pleurodeles waltl</name>
    <name type="common">Iberian ribbed newt</name>
    <dbReference type="NCBI Taxonomy" id="8319"/>
    <lineage>
        <taxon>Eukaryota</taxon>
        <taxon>Metazoa</taxon>
        <taxon>Chordata</taxon>
        <taxon>Craniata</taxon>
        <taxon>Vertebrata</taxon>
        <taxon>Euteleostomi</taxon>
        <taxon>Amphibia</taxon>
        <taxon>Batrachia</taxon>
        <taxon>Caudata</taxon>
        <taxon>Salamandroidea</taxon>
        <taxon>Salamandridae</taxon>
        <taxon>Pleurodelinae</taxon>
        <taxon>Pleurodeles</taxon>
    </lineage>
</organism>
<dbReference type="Proteomes" id="UP001066276">
    <property type="component" value="Chromosome 12"/>
</dbReference>